<accession>A0AA37RIF5</accession>
<evidence type="ECO:0000256" key="4">
    <source>
        <dbReference type="ARBA" id="ARBA00022729"/>
    </source>
</evidence>
<dbReference type="GO" id="GO:0042597">
    <property type="term" value="C:periplasmic space"/>
    <property type="evidence" value="ECO:0007669"/>
    <property type="project" value="UniProtKB-SubCell"/>
</dbReference>
<dbReference type="NCBIfam" id="TIGR01728">
    <property type="entry name" value="SsuA_fam"/>
    <property type="match status" value="1"/>
</dbReference>
<dbReference type="GO" id="GO:0016020">
    <property type="term" value="C:membrane"/>
    <property type="evidence" value="ECO:0007669"/>
    <property type="project" value="InterPro"/>
</dbReference>
<reference evidence="9" key="1">
    <citation type="submission" date="2023-01" db="EMBL/GenBank/DDBJ databases">
        <title>Whole-genome sequence of Pseudomonas putida NBRC 14671.</title>
        <authorList>
            <person name="Morohoshi T."/>
            <person name="Someya N."/>
        </authorList>
    </citation>
    <scope>NUCLEOTIDE SEQUENCE</scope>
    <source>
        <strain evidence="9">NBRC 14671</strain>
    </source>
</reference>
<feature type="chain" id="PRO_5041266179" description="Putative aliphatic sulfonates-binding protein" evidence="7">
    <location>
        <begin position="23"/>
        <end position="315"/>
    </location>
</feature>
<dbReference type="RefSeq" id="WP_284356913.1">
    <property type="nucleotide sequence ID" value="NZ_BSKF01000016.1"/>
</dbReference>
<comment type="similarity">
    <text evidence="2">Belongs to the bacterial solute-binding protein SsuA/TauA family.</text>
</comment>
<dbReference type="SUPFAM" id="SSF53850">
    <property type="entry name" value="Periplasmic binding protein-like II"/>
    <property type="match status" value="1"/>
</dbReference>
<gene>
    <name evidence="9" type="ORF">PPUN14671_46500</name>
</gene>
<dbReference type="Pfam" id="PF09084">
    <property type="entry name" value="NMT1"/>
    <property type="match status" value="1"/>
</dbReference>
<proteinExistence type="inferred from homology"/>
<name>A0AA37RIF5_PSEPU</name>
<keyword evidence="3" id="KW-0813">Transport</keyword>
<evidence type="ECO:0000256" key="1">
    <source>
        <dbReference type="ARBA" id="ARBA00004418"/>
    </source>
</evidence>
<dbReference type="AlphaFoldDB" id="A0AA37RIF5"/>
<evidence type="ECO:0000256" key="7">
    <source>
        <dbReference type="SAM" id="SignalP"/>
    </source>
</evidence>
<evidence type="ECO:0000256" key="2">
    <source>
        <dbReference type="ARBA" id="ARBA00010742"/>
    </source>
</evidence>
<dbReference type="EMBL" id="BSKJ01000013">
    <property type="protein sequence ID" value="GLO37813.1"/>
    <property type="molecule type" value="Genomic_DNA"/>
</dbReference>
<evidence type="ECO:0000313" key="9">
    <source>
        <dbReference type="EMBL" id="GLO37813.1"/>
    </source>
</evidence>
<evidence type="ECO:0000256" key="3">
    <source>
        <dbReference type="ARBA" id="ARBA00022448"/>
    </source>
</evidence>
<dbReference type="InterPro" id="IPR001638">
    <property type="entry name" value="Solute-binding_3/MltF_N"/>
</dbReference>
<protein>
    <recommendedName>
        <fullName evidence="6">Putative aliphatic sulfonates-binding protein</fullName>
    </recommendedName>
</protein>
<keyword evidence="4 7" id="KW-0732">Signal</keyword>
<dbReference type="Proteomes" id="UP001161257">
    <property type="component" value="Unassembled WGS sequence"/>
</dbReference>
<dbReference type="InterPro" id="IPR010067">
    <property type="entry name" value="ABC_SsuA_sub-bd"/>
</dbReference>
<dbReference type="FunFam" id="3.40.190.10:FF:000050">
    <property type="entry name" value="Sulfonate ABC transporter substrate-binding protein"/>
    <property type="match status" value="1"/>
</dbReference>
<organism evidence="9 10">
    <name type="scientific">Pseudomonas putida</name>
    <name type="common">Arthrobacter siderocapsulatus</name>
    <dbReference type="NCBI Taxonomy" id="303"/>
    <lineage>
        <taxon>Bacteria</taxon>
        <taxon>Pseudomonadati</taxon>
        <taxon>Pseudomonadota</taxon>
        <taxon>Gammaproteobacteria</taxon>
        <taxon>Pseudomonadales</taxon>
        <taxon>Pseudomonadaceae</taxon>
        <taxon>Pseudomonas</taxon>
    </lineage>
</organism>
<evidence type="ECO:0000259" key="8">
    <source>
        <dbReference type="SMART" id="SM00062"/>
    </source>
</evidence>
<evidence type="ECO:0000313" key="10">
    <source>
        <dbReference type="Proteomes" id="UP001161257"/>
    </source>
</evidence>
<dbReference type="PANTHER" id="PTHR30024:SF42">
    <property type="entry name" value="ALIPHATIC SULFONATES-BINDING PROTEIN-RELATED"/>
    <property type="match status" value="1"/>
</dbReference>
<comment type="subcellular location">
    <subcellularLocation>
        <location evidence="1">Periplasm</location>
    </subcellularLocation>
</comment>
<comment type="caution">
    <text evidence="9">The sequence shown here is derived from an EMBL/GenBank/DDBJ whole genome shotgun (WGS) entry which is preliminary data.</text>
</comment>
<dbReference type="SMART" id="SM00062">
    <property type="entry name" value="PBPb"/>
    <property type="match status" value="1"/>
</dbReference>
<dbReference type="GO" id="GO:0042626">
    <property type="term" value="F:ATPase-coupled transmembrane transporter activity"/>
    <property type="evidence" value="ECO:0007669"/>
    <property type="project" value="InterPro"/>
</dbReference>
<sequence length="315" mass="33956">MRKLTIRASLLAALFNTHIANAQDVELRIGYLRGPSDLSLVRESGELDRALAKQGVKVTWLGPFPAAAPAYEALNGGSLDMTSGSSTAFVTAIAGGTPMVMFGYQPMPAGGEGIVVHNDSSIRTVSDLKGKTVAANRGGTGEYLLSRALQTAGVDEKEVSKQYLTPTDSGSAFSSGHIDAWATWDPYLSIAVKNYNGRILVNGKELGSENAAGYFISRQFITDHPAVVRSVFDVLKSTNAWARLHPQEAGRIWAKQMGNQNEEVARQLGETNTSELIAVGPDQAKHIENVAAWYAEKKIIRSKPDVESFVIDFSK</sequence>
<comment type="function">
    <text evidence="5">Part of a binding-protein-dependent transport system for aliphatic sulfonates. Putative binding protein.</text>
</comment>
<evidence type="ECO:0000256" key="5">
    <source>
        <dbReference type="ARBA" id="ARBA00055538"/>
    </source>
</evidence>
<dbReference type="InterPro" id="IPR015168">
    <property type="entry name" value="SsuA/THI5"/>
</dbReference>
<dbReference type="PANTHER" id="PTHR30024">
    <property type="entry name" value="ALIPHATIC SULFONATES-BINDING PROTEIN-RELATED"/>
    <property type="match status" value="1"/>
</dbReference>
<dbReference type="Gene3D" id="3.40.190.10">
    <property type="entry name" value="Periplasmic binding protein-like II"/>
    <property type="match status" value="2"/>
</dbReference>
<feature type="signal peptide" evidence="7">
    <location>
        <begin position="1"/>
        <end position="22"/>
    </location>
</feature>
<feature type="domain" description="Solute-binding protein family 3/N-terminal" evidence="8">
    <location>
        <begin position="26"/>
        <end position="261"/>
    </location>
</feature>
<evidence type="ECO:0000256" key="6">
    <source>
        <dbReference type="ARBA" id="ARBA00070228"/>
    </source>
</evidence>